<dbReference type="STRING" id="283909.R7T7D5"/>
<dbReference type="GO" id="GO:0000049">
    <property type="term" value="F:tRNA binding"/>
    <property type="evidence" value="ECO:0007669"/>
    <property type="project" value="TreeGrafter"/>
</dbReference>
<keyword evidence="2 5" id="KW-0808">Transferase</keyword>
<comment type="caution">
    <text evidence="5">Lacks conserved residue(s) required for the propagation of feature annotation.</text>
</comment>
<keyword evidence="10" id="KW-1185">Reference proteome</keyword>
<sequence length="263" mass="30091">MYNSNSEEKTTTKVANNKVVVKEPKEILKYDRVLADVPCSLQAPILRKGLEVLEVGGRLVYSTCSLNPIEDEAVLAEVLTETADAVEIIDVSDRVPGLIFENGVSKWKVMSRDGVWFEKHEDVLEKLHMQIRPNVFPPENAESLNLNRCLRILPHQQNIGGFFVAALLKKSELPWLIKKDNGMKVDEVAAEKGEENKEEEKEEKKEENKEEKTNRGDFYGIEDFPVDQMLIRSLEGKKRNLYFTSKLIKDLIKFFLAIIDNIK</sequence>
<dbReference type="Pfam" id="PF25376">
    <property type="entry name" value="Pre-PUA_NSUN2"/>
    <property type="match status" value="1"/>
</dbReference>
<dbReference type="InterPro" id="IPR049560">
    <property type="entry name" value="MeTrfase_RsmB-F_NOP2_cat"/>
</dbReference>
<dbReference type="PROSITE" id="PS51686">
    <property type="entry name" value="SAM_MT_RSMB_NOP"/>
    <property type="match status" value="1"/>
</dbReference>
<reference evidence="8 10" key="2">
    <citation type="journal article" date="2013" name="Nature">
        <title>Insights into bilaterian evolution from three spiralian genomes.</title>
        <authorList>
            <person name="Simakov O."/>
            <person name="Marletaz F."/>
            <person name="Cho S.J."/>
            <person name="Edsinger-Gonzales E."/>
            <person name="Havlak P."/>
            <person name="Hellsten U."/>
            <person name="Kuo D.H."/>
            <person name="Larsson T."/>
            <person name="Lv J."/>
            <person name="Arendt D."/>
            <person name="Savage R."/>
            <person name="Osoegawa K."/>
            <person name="de Jong P."/>
            <person name="Grimwood J."/>
            <person name="Chapman J.A."/>
            <person name="Shapiro H."/>
            <person name="Aerts A."/>
            <person name="Otillar R.P."/>
            <person name="Terry A.Y."/>
            <person name="Boore J.L."/>
            <person name="Grigoriev I.V."/>
            <person name="Lindberg D.R."/>
            <person name="Seaver E.C."/>
            <person name="Weisblat D.A."/>
            <person name="Putnam N.H."/>
            <person name="Rokhsar D.S."/>
        </authorList>
    </citation>
    <scope>NUCLEOTIDE SEQUENCE</scope>
    <source>
        <strain evidence="8 10">I ESC-2004</strain>
    </source>
</reference>
<dbReference type="SUPFAM" id="SSF53335">
    <property type="entry name" value="S-adenosyl-L-methionine-dependent methyltransferases"/>
    <property type="match status" value="1"/>
</dbReference>
<dbReference type="Pfam" id="PF01189">
    <property type="entry name" value="Methyltr_RsmB-F"/>
    <property type="match status" value="1"/>
</dbReference>
<evidence type="ECO:0000256" key="5">
    <source>
        <dbReference type="PROSITE-ProRule" id="PRU01023"/>
    </source>
</evidence>
<dbReference type="GO" id="GO:0016428">
    <property type="term" value="F:tRNA (cytidine-5-)-methyltransferase activity"/>
    <property type="evidence" value="ECO:0007669"/>
    <property type="project" value="TreeGrafter"/>
</dbReference>
<keyword evidence="3 5" id="KW-0949">S-adenosyl-L-methionine</keyword>
<feature type="region of interest" description="Disordered" evidence="6">
    <location>
        <begin position="190"/>
        <end position="214"/>
    </location>
</feature>
<dbReference type="GO" id="GO:0030488">
    <property type="term" value="P:tRNA methylation"/>
    <property type="evidence" value="ECO:0007669"/>
    <property type="project" value="TreeGrafter"/>
</dbReference>
<dbReference type="PANTHER" id="PTHR22808">
    <property type="entry name" value="NCL1 YEAST -RELATED NOL1/NOP2/FMU SUN DOMAIN-CONTAINING"/>
    <property type="match status" value="1"/>
</dbReference>
<feature type="active site" description="Nucleophile" evidence="5">
    <location>
        <position position="64"/>
    </location>
</feature>
<dbReference type="PRINTS" id="PR02008">
    <property type="entry name" value="RCMTFAMILY"/>
</dbReference>
<dbReference type="GO" id="GO:0005634">
    <property type="term" value="C:nucleus"/>
    <property type="evidence" value="ECO:0007669"/>
    <property type="project" value="TreeGrafter"/>
</dbReference>
<protein>
    <recommendedName>
        <fullName evidence="7">SAM-dependent MTase RsmB/NOP-type domain-containing protein</fullName>
    </recommendedName>
</protein>
<evidence type="ECO:0000256" key="1">
    <source>
        <dbReference type="ARBA" id="ARBA00022603"/>
    </source>
</evidence>
<dbReference type="InterPro" id="IPR029063">
    <property type="entry name" value="SAM-dependent_MTases_sf"/>
</dbReference>
<feature type="domain" description="SAM-dependent MTase RsmB/NOP-type" evidence="7">
    <location>
        <begin position="1"/>
        <end position="170"/>
    </location>
</feature>
<reference evidence="10" key="1">
    <citation type="submission" date="2012-12" db="EMBL/GenBank/DDBJ databases">
        <authorList>
            <person name="Hellsten U."/>
            <person name="Grimwood J."/>
            <person name="Chapman J.A."/>
            <person name="Shapiro H."/>
            <person name="Aerts A."/>
            <person name="Otillar R.P."/>
            <person name="Terry A.Y."/>
            <person name="Boore J.L."/>
            <person name="Simakov O."/>
            <person name="Marletaz F."/>
            <person name="Cho S.-J."/>
            <person name="Edsinger-Gonzales E."/>
            <person name="Havlak P."/>
            <person name="Kuo D.-H."/>
            <person name="Larsson T."/>
            <person name="Lv J."/>
            <person name="Arendt D."/>
            <person name="Savage R."/>
            <person name="Osoegawa K."/>
            <person name="de Jong P."/>
            <person name="Lindberg D.R."/>
            <person name="Seaver E.C."/>
            <person name="Weisblat D.A."/>
            <person name="Putnam N.H."/>
            <person name="Grigoriev I.V."/>
            <person name="Rokhsar D.S."/>
        </authorList>
    </citation>
    <scope>NUCLEOTIDE SEQUENCE</scope>
    <source>
        <strain evidence="10">I ESC-2004</strain>
    </source>
</reference>
<dbReference type="Gene3D" id="3.40.50.150">
    <property type="entry name" value="Vaccinia Virus protein VP39"/>
    <property type="match status" value="1"/>
</dbReference>
<dbReference type="Proteomes" id="UP000014760">
    <property type="component" value="Unassembled WGS sequence"/>
</dbReference>
<dbReference type="PANTHER" id="PTHR22808:SF1">
    <property type="entry name" value="RNA CYTOSINE-C(5)-METHYLTRANSFERASE NSUN2-RELATED"/>
    <property type="match status" value="1"/>
</dbReference>
<gene>
    <name evidence="8" type="ORF">CAPTEDRAFT_220061</name>
</gene>
<dbReference type="HOGENOM" id="CLU_1058636_0_0_1"/>
<dbReference type="InterPro" id="IPR001678">
    <property type="entry name" value="MeTrfase_RsmB-F_NOP2_dom"/>
</dbReference>
<dbReference type="OrthoDB" id="6093671at2759"/>
<comment type="similarity">
    <text evidence="5">Belongs to the class I-like SAM-binding methyltransferase superfamily. RsmB/NOP family.</text>
</comment>
<name>R7T7D5_CAPTE</name>
<dbReference type="InterPro" id="IPR023267">
    <property type="entry name" value="RCMT"/>
</dbReference>
<evidence type="ECO:0000313" key="8">
    <source>
        <dbReference type="EMBL" id="ELT87320.1"/>
    </source>
</evidence>
<dbReference type="EMBL" id="KB312379">
    <property type="protein sequence ID" value="ELT87320.1"/>
    <property type="molecule type" value="Genomic_DNA"/>
</dbReference>
<evidence type="ECO:0000313" key="9">
    <source>
        <dbReference type="EnsemblMetazoa" id="CapteP220061"/>
    </source>
</evidence>
<evidence type="ECO:0000259" key="7">
    <source>
        <dbReference type="PROSITE" id="PS51686"/>
    </source>
</evidence>
<organism evidence="8">
    <name type="scientific">Capitella teleta</name>
    <name type="common">Polychaete worm</name>
    <dbReference type="NCBI Taxonomy" id="283909"/>
    <lineage>
        <taxon>Eukaryota</taxon>
        <taxon>Metazoa</taxon>
        <taxon>Spiralia</taxon>
        <taxon>Lophotrochozoa</taxon>
        <taxon>Annelida</taxon>
        <taxon>Polychaeta</taxon>
        <taxon>Sedentaria</taxon>
        <taxon>Scolecida</taxon>
        <taxon>Capitellidae</taxon>
        <taxon>Capitella</taxon>
    </lineage>
</organism>
<dbReference type="EMBL" id="AMQN01003648">
    <property type="status" value="NOT_ANNOTATED_CDS"/>
    <property type="molecule type" value="Genomic_DNA"/>
</dbReference>
<evidence type="ECO:0000256" key="2">
    <source>
        <dbReference type="ARBA" id="ARBA00022679"/>
    </source>
</evidence>
<dbReference type="EnsemblMetazoa" id="CapteT220061">
    <property type="protein sequence ID" value="CapteP220061"/>
    <property type="gene ID" value="CapteG220061"/>
</dbReference>
<dbReference type="AlphaFoldDB" id="R7T7D5"/>
<evidence type="ECO:0000256" key="4">
    <source>
        <dbReference type="ARBA" id="ARBA00022884"/>
    </source>
</evidence>
<dbReference type="GO" id="GO:0005737">
    <property type="term" value="C:cytoplasm"/>
    <property type="evidence" value="ECO:0007669"/>
    <property type="project" value="TreeGrafter"/>
</dbReference>
<evidence type="ECO:0000256" key="3">
    <source>
        <dbReference type="ARBA" id="ARBA00022691"/>
    </source>
</evidence>
<keyword evidence="1 5" id="KW-0489">Methyltransferase</keyword>
<accession>R7T7D5</accession>
<proteinExistence type="inferred from homology"/>
<evidence type="ECO:0000313" key="10">
    <source>
        <dbReference type="Proteomes" id="UP000014760"/>
    </source>
</evidence>
<evidence type="ECO:0000256" key="6">
    <source>
        <dbReference type="SAM" id="MobiDB-lite"/>
    </source>
</evidence>
<reference evidence="9" key="3">
    <citation type="submission" date="2015-06" db="UniProtKB">
        <authorList>
            <consortium name="EnsemblMetazoa"/>
        </authorList>
    </citation>
    <scope>IDENTIFICATION</scope>
</reference>
<keyword evidence="4 5" id="KW-0694">RNA-binding</keyword>
<dbReference type="InterPro" id="IPR057285">
    <property type="entry name" value="Pre-PUA_NSUN2"/>
</dbReference>